<dbReference type="Pfam" id="PF05699">
    <property type="entry name" value="Dimer_Tnp_hAT"/>
    <property type="match status" value="1"/>
</dbReference>
<protein>
    <recommendedName>
        <fullName evidence="1">HAT C-terminal dimerisation domain-containing protein</fullName>
    </recommendedName>
</protein>
<accession>A0A9R1W0G7</accession>
<sequence>MWRTGLYMCLKRMCPDENLTMKIDLGIFGYKASKTIRKEKSLVDWWDSYGAETPELRDFSMRILSLTCSSSGRERSWSAFKMEHSKRRNRPHQQGMNDLVYVMYNLQLTGRDENKRKEQQITGLETLNLNDVSSDDKWILQEESFNDNI</sequence>
<evidence type="ECO:0000313" key="3">
    <source>
        <dbReference type="Proteomes" id="UP000235145"/>
    </source>
</evidence>
<dbReference type="SUPFAM" id="SSF53098">
    <property type="entry name" value="Ribonuclease H-like"/>
    <property type="match status" value="1"/>
</dbReference>
<organism evidence="2 3">
    <name type="scientific">Lactuca sativa</name>
    <name type="common">Garden lettuce</name>
    <dbReference type="NCBI Taxonomy" id="4236"/>
    <lineage>
        <taxon>Eukaryota</taxon>
        <taxon>Viridiplantae</taxon>
        <taxon>Streptophyta</taxon>
        <taxon>Embryophyta</taxon>
        <taxon>Tracheophyta</taxon>
        <taxon>Spermatophyta</taxon>
        <taxon>Magnoliopsida</taxon>
        <taxon>eudicotyledons</taxon>
        <taxon>Gunneridae</taxon>
        <taxon>Pentapetalae</taxon>
        <taxon>asterids</taxon>
        <taxon>campanulids</taxon>
        <taxon>Asterales</taxon>
        <taxon>Asteraceae</taxon>
        <taxon>Cichorioideae</taxon>
        <taxon>Cichorieae</taxon>
        <taxon>Lactucinae</taxon>
        <taxon>Lactuca</taxon>
    </lineage>
</organism>
<evidence type="ECO:0000259" key="1">
    <source>
        <dbReference type="Pfam" id="PF05699"/>
    </source>
</evidence>
<reference evidence="2 3" key="1">
    <citation type="journal article" date="2017" name="Nat. Commun.">
        <title>Genome assembly with in vitro proximity ligation data and whole-genome triplication in lettuce.</title>
        <authorList>
            <person name="Reyes-Chin-Wo S."/>
            <person name="Wang Z."/>
            <person name="Yang X."/>
            <person name="Kozik A."/>
            <person name="Arikit S."/>
            <person name="Song C."/>
            <person name="Xia L."/>
            <person name="Froenicke L."/>
            <person name="Lavelle D.O."/>
            <person name="Truco M.J."/>
            <person name="Xia R."/>
            <person name="Zhu S."/>
            <person name="Xu C."/>
            <person name="Xu H."/>
            <person name="Xu X."/>
            <person name="Cox K."/>
            <person name="Korf I."/>
            <person name="Meyers B.C."/>
            <person name="Michelmore R.W."/>
        </authorList>
    </citation>
    <scope>NUCLEOTIDE SEQUENCE [LARGE SCALE GENOMIC DNA]</scope>
    <source>
        <strain evidence="3">cv. Salinas</strain>
        <tissue evidence="2">Seedlings</tissue>
    </source>
</reference>
<evidence type="ECO:0000313" key="2">
    <source>
        <dbReference type="EMBL" id="KAJ0214743.1"/>
    </source>
</evidence>
<dbReference type="InterPro" id="IPR008906">
    <property type="entry name" value="HATC_C_dom"/>
</dbReference>
<feature type="domain" description="HAT C-terminal dimerisation" evidence="1">
    <location>
        <begin position="36"/>
        <end position="105"/>
    </location>
</feature>
<dbReference type="InterPro" id="IPR012337">
    <property type="entry name" value="RNaseH-like_sf"/>
</dbReference>
<proteinExistence type="predicted"/>
<dbReference type="GO" id="GO:0046983">
    <property type="term" value="F:protein dimerization activity"/>
    <property type="evidence" value="ECO:0007669"/>
    <property type="project" value="InterPro"/>
</dbReference>
<dbReference type="AlphaFoldDB" id="A0A9R1W0G7"/>
<name>A0A9R1W0G7_LACSA</name>
<gene>
    <name evidence="2" type="ORF">LSAT_V11C400220220</name>
</gene>
<dbReference type="EMBL" id="NBSK02000004">
    <property type="protein sequence ID" value="KAJ0214743.1"/>
    <property type="molecule type" value="Genomic_DNA"/>
</dbReference>
<dbReference type="Proteomes" id="UP000235145">
    <property type="component" value="Unassembled WGS sequence"/>
</dbReference>
<keyword evidence="3" id="KW-1185">Reference proteome</keyword>
<comment type="caution">
    <text evidence="2">The sequence shown here is derived from an EMBL/GenBank/DDBJ whole genome shotgun (WGS) entry which is preliminary data.</text>
</comment>